<feature type="compositionally biased region" description="Basic and acidic residues" evidence="1">
    <location>
        <begin position="51"/>
        <end position="75"/>
    </location>
</feature>
<name>A0A1J9PRQ7_9EURO</name>
<evidence type="ECO:0000313" key="3">
    <source>
        <dbReference type="Proteomes" id="UP000182235"/>
    </source>
</evidence>
<proteinExistence type="predicted"/>
<protein>
    <submittedName>
        <fullName evidence="2">Uncharacterized protein</fullName>
    </submittedName>
</protein>
<dbReference type="AlphaFoldDB" id="A0A1J9PRQ7"/>
<feature type="compositionally biased region" description="Polar residues" evidence="1">
    <location>
        <begin position="181"/>
        <end position="191"/>
    </location>
</feature>
<reference evidence="2 3" key="1">
    <citation type="submission" date="2015-07" db="EMBL/GenBank/DDBJ databases">
        <title>Emmonsia species relationships and genome sequence.</title>
        <authorList>
            <consortium name="The Broad Institute Genomics Platform"/>
            <person name="Cuomo C.A."/>
            <person name="Munoz J.F."/>
            <person name="Imamovic A."/>
            <person name="Priest M.E."/>
            <person name="Young S."/>
            <person name="Clay O.K."/>
            <person name="McEwen J.G."/>
        </authorList>
    </citation>
    <scope>NUCLEOTIDE SEQUENCE [LARGE SCALE GENOMIC DNA]</scope>
    <source>
        <strain evidence="2 3">UAMH 9510</strain>
    </source>
</reference>
<keyword evidence="3" id="KW-1185">Reference proteome</keyword>
<feature type="region of interest" description="Disordered" evidence="1">
    <location>
        <begin position="97"/>
        <end position="149"/>
    </location>
</feature>
<evidence type="ECO:0000256" key="1">
    <source>
        <dbReference type="SAM" id="MobiDB-lite"/>
    </source>
</evidence>
<organism evidence="2 3">
    <name type="scientific">Emergomyces pasteurianus Ep9510</name>
    <dbReference type="NCBI Taxonomy" id="1447872"/>
    <lineage>
        <taxon>Eukaryota</taxon>
        <taxon>Fungi</taxon>
        <taxon>Dikarya</taxon>
        <taxon>Ascomycota</taxon>
        <taxon>Pezizomycotina</taxon>
        <taxon>Eurotiomycetes</taxon>
        <taxon>Eurotiomycetidae</taxon>
        <taxon>Onygenales</taxon>
        <taxon>Ajellomycetaceae</taxon>
        <taxon>Emergomyces</taxon>
    </lineage>
</organism>
<comment type="caution">
    <text evidence="2">The sequence shown here is derived from an EMBL/GenBank/DDBJ whole genome shotgun (WGS) entry which is preliminary data.</text>
</comment>
<feature type="region of interest" description="Disordered" evidence="1">
    <location>
        <begin position="164"/>
        <end position="241"/>
    </location>
</feature>
<feature type="compositionally biased region" description="Acidic residues" evidence="1">
    <location>
        <begin position="207"/>
        <end position="217"/>
    </location>
</feature>
<dbReference type="EMBL" id="LGRN01000763">
    <property type="protein sequence ID" value="OJD10539.1"/>
    <property type="molecule type" value="Genomic_DNA"/>
</dbReference>
<sequence>MSSSKPQSPHEKKDKKIPPSPPSPSPPKQLYADRYARLIRNPAAQIARQSGSREKRRAMFLDKVKRDRDEGRFEARSEQIQRINYLAQQRRYEEEIARSAPDFGPMMMEEEEGEGEGEDGGGGEAEMVFDGGDQGMMGSRWKANDRGDGVEDERILEEFVSQEEEYQAFLEELERSRETEQLPQQCPPSSQFDDEEDYENIFANLLDNDDNDDDDDQQQQHNRRSTGQNDRMNDGMDTSYG</sequence>
<feature type="compositionally biased region" description="Acidic residues" evidence="1">
    <location>
        <begin position="108"/>
        <end position="121"/>
    </location>
</feature>
<dbReference type="VEuPathDB" id="FungiDB:AJ78_08475"/>
<dbReference type="STRING" id="1447872.A0A1J9PRQ7"/>
<feature type="compositionally biased region" description="Basic and acidic residues" evidence="1">
    <location>
        <begin position="8"/>
        <end position="17"/>
    </location>
</feature>
<feature type="compositionally biased region" description="Pro residues" evidence="1">
    <location>
        <begin position="18"/>
        <end position="27"/>
    </location>
</feature>
<feature type="region of interest" description="Disordered" evidence="1">
    <location>
        <begin position="1"/>
        <end position="75"/>
    </location>
</feature>
<gene>
    <name evidence="2" type="ORF">AJ78_08475</name>
</gene>
<evidence type="ECO:0000313" key="2">
    <source>
        <dbReference type="EMBL" id="OJD10539.1"/>
    </source>
</evidence>
<accession>A0A1J9PRQ7</accession>
<dbReference type="Proteomes" id="UP000182235">
    <property type="component" value="Unassembled WGS sequence"/>
</dbReference>
<dbReference type="OrthoDB" id="5279705at2759"/>